<proteinExistence type="predicted"/>
<sequence length="80" mass="8860">MRELPKWGTAPIRCGRMKCKWRGFETDLAQRAGSLGGITCTTSVCPACGCDSYMHMTEREVKAWERSKAAHAGERKEPAA</sequence>
<protein>
    <submittedName>
        <fullName evidence="1">Uncharacterized protein</fullName>
    </submittedName>
</protein>
<gene>
    <name evidence="1" type="ORF">MW290_24745</name>
</gene>
<dbReference type="EMBL" id="CP097636">
    <property type="protein sequence ID" value="URI08789.1"/>
    <property type="molecule type" value="Genomic_DNA"/>
</dbReference>
<accession>A0ABY4SC35</accession>
<organism evidence="1 2">
    <name type="scientific">Aquincola tertiaricarbonis</name>
    <dbReference type="NCBI Taxonomy" id="391953"/>
    <lineage>
        <taxon>Bacteria</taxon>
        <taxon>Pseudomonadati</taxon>
        <taxon>Pseudomonadota</taxon>
        <taxon>Betaproteobacteria</taxon>
        <taxon>Burkholderiales</taxon>
        <taxon>Sphaerotilaceae</taxon>
        <taxon>Aquincola</taxon>
    </lineage>
</organism>
<name>A0ABY4SC35_AQUTE</name>
<dbReference type="RefSeq" id="WP_250197009.1">
    <property type="nucleotide sequence ID" value="NZ_CP097636.1"/>
</dbReference>
<keyword evidence="2" id="KW-1185">Reference proteome</keyword>
<evidence type="ECO:0000313" key="1">
    <source>
        <dbReference type="EMBL" id="URI08789.1"/>
    </source>
</evidence>
<evidence type="ECO:0000313" key="2">
    <source>
        <dbReference type="Proteomes" id="UP001056201"/>
    </source>
</evidence>
<dbReference type="Proteomes" id="UP001056201">
    <property type="component" value="Chromosome 2"/>
</dbReference>
<reference evidence="1" key="1">
    <citation type="submission" date="2022-05" db="EMBL/GenBank/DDBJ databases">
        <title>An RpoN-dependent PEP-CTERM gene is involved in floc formation of an Aquincola tertiaricarbonis strain.</title>
        <authorList>
            <person name="Qiu D."/>
            <person name="Xia M."/>
        </authorList>
    </citation>
    <scope>NUCLEOTIDE SEQUENCE</scope>
    <source>
        <strain evidence="1">RN12</strain>
    </source>
</reference>